<name>A0A8X6I891_TRICU</name>
<dbReference type="AlphaFoldDB" id="A0A8X6I891"/>
<protein>
    <submittedName>
        <fullName evidence="1">Uncharacterized protein</fullName>
    </submittedName>
</protein>
<proteinExistence type="predicted"/>
<dbReference type="Proteomes" id="UP000887116">
    <property type="component" value="Unassembled WGS sequence"/>
</dbReference>
<sequence length="69" mass="8295">MVYFEEFHVHTGTQYVKNIISSAKNLSHREERAFIILAQIHAEKNYYNPSVITTDCRMMWHDYMELETI</sequence>
<evidence type="ECO:0000313" key="1">
    <source>
        <dbReference type="EMBL" id="GFQ99939.1"/>
    </source>
</evidence>
<accession>A0A8X6I891</accession>
<gene>
    <name evidence="1" type="ORF">TNCT_672531</name>
</gene>
<evidence type="ECO:0000313" key="2">
    <source>
        <dbReference type="Proteomes" id="UP000887116"/>
    </source>
</evidence>
<comment type="caution">
    <text evidence="1">The sequence shown here is derived from an EMBL/GenBank/DDBJ whole genome shotgun (WGS) entry which is preliminary data.</text>
</comment>
<dbReference type="EMBL" id="BMAO01034933">
    <property type="protein sequence ID" value="GFQ99939.1"/>
    <property type="molecule type" value="Genomic_DNA"/>
</dbReference>
<organism evidence="1 2">
    <name type="scientific">Trichonephila clavata</name>
    <name type="common">Joro spider</name>
    <name type="synonym">Nephila clavata</name>
    <dbReference type="NCBI Taxonomy" id="2740835"/>
    <lineage>
        <taxon>Eukaryota</taxon>
        <taxon>Metazoa</taxon>
        <taxon>Ecdysozoa</taxon>
        <taxon>Arthropoda</taxon>
        <taxon>Chelicerata</taxon>
        <taxon>Arachnida</taxon>
        <taxon>Araneae</taxon>
        <taxon>Araneomorphae</taxon>
        <taxon>Entelegynae</taxon>
        <taxon>Araneoidea</taxon>
        <taxon>Nephilidae</taxon>
        <taxon>Trichonephila</taxon>
    </lineage>
</organism>
<reference evidence="1" key="1">
    <citation type="submission" date="2020-07" db="EMBL/GenBank/DDBJ databases">
        <title>Multicomponent nature underlies the extraordinary mechanical properties of spider dragline silk.</title>
        <authorList>
            <person name="Kono N."/>
            <person name="Nakamura H."/>
            <person name="Mori M."/>
            <person name="Yoshida Y."/>
            <person name="Ohtoshi R."/>
            <person name="Malay A.D."/>
            <person name="Moran D.A.P."/>
            <person name="Tomita M."/>
            <person name="Numata K."/>
            <person name="Arakawa K."/>
        </authorList>
    </citation>
    <scope>NUCLEOTIDE SEQUENCE</scope>
</reference>
<keyword evidence="2" id="KW-1185">Reference proteome</keyword>